<dbReference type="PANTHER" id="PTHR22617:SF23">
    <property type="entry name" value="CHEMOTAXIS PROTEIN CHEW"/>
    <property type="match status" value="1"/>
</dbReference>
<protein>
    <submittedName>
        <fullName evidence="2">Purine-binding chemotaxis protein CheW</fullName>
    </submittedName>
</protein>
<dbReference type="EMBL" id="JACIEJ010000027">
    <property type="protein sequence ID" value="MBB3988525.1"/>
    <property type="molecule type" value="Genomic_DNA"/>
</dbReference>
<evidence type="ECO:0000313" key="3">
    <source>
        <dbReference type="Proteomes" id="UP000541426"/>
    </source>
</evidence>
<dbReference type="Gene3D" id="2.30.30.40">
    <property type="entry name" value="SH3 Domains"/>
    <property type="match status" value="1"/>
</dbReference>
<comment type="caution">
    <text evidence="2">The sequence shown here is derived from an EMBL/GenBank/DDBJ whole genome shotgun (WGS) entry which is preliminary data.</text>
</comment>
<dbReference type="GO" id="GO:0006935">
    <property type="term" value="P:chemotaxis"/>
    <property type="evidence" value="ECO:0007669"/>
    <property type="project" value="InterPro"/>
</dbReference>
<dbReference type="InterPro" id="IPR039315">
    <property type="entry name" value="CheW"/>
</dbReference>
<dbReference type="Pfam" id="PF01584">
    <property type="entry name" value="CheW"/>
    <property type="match status" value="1"/>
</dbReference>
<organism evidence="2 3">
    <name type="scientific">Sagittula marina</name>
    <dbReference type="NCBI Taxonomy" id="943940"/>
    <lineage>
        <taxon>Bacteria</taxon>
        <taxon>Pseudomonadati</taxon>
        <taxon>Pseudomonadota</taxon>
        <taxon>Alphaproteobacteria</taxon>
        <taxon>Rhodobacterales</taxon>
        <taxon>Roseobacteraceae</taxon>
        <taxon>Sagittula</taxon>
    </lineage>
</organism>
<gene>
    <name evidence="2" type="ORF">GGQ68_004882</name>
</gene>
<dbReference type="Gene3D" id="2.40.50.180">
    <property type="entry name" value="CheA-289, Domain 4"/>
    <property type="match status" value="1"/>
</dbReference>
<dbReference type="PROSITE" id="PS50851">
    <property type="entry name" value="CHEW"/>
    <property type="match status" value="1"/>
</dbReference>
<dbReference type="RefSeq" id="WP_183970415.1">
    <property type="nucleotide sequence ID" value="NZ_BAABBZ010000048.1"/>
</dbReference>
<accession>A0A7W6DST4</accession>
<evidence type="ECO:0000313" key="2">
    <source>
        <dbReference type="EMBL" id="MBB3988525.1"/>
    </source>
</evidence>
<name>A0A7W6DST4_9RHOB</name>
<feature type="domain" description="CheW-like" evidence="1">
    <location>
        <begin position="4"/>
        <end position="149"/>
    </location>
</feature>
<dbReference type="InterPro" id="IPR002545">
    <property type="entry name" value="CheW-lke_dom"/>
</dbReference>
<proteinExistence type="predicted"/>
<dbReference type="InterPro" id="IPR036061">
    <property type="entry name" value="CheW-like_dom_sf"/>
</dbReference>
<dbReference type="GO" id="GO:0007165">
    <property type="term" value="P:signal transduction"/>
    <property type="evidence" value="ECO:0007669"/>
    <property type="project" value="InterPro"/>
</dbReference>
<evidence type="ECO:0000259" key="1">
    <source>
        <dbReference type="PROSITE" id="PS50851"/>
    </source>
</evidence>
<dbReference type="SMART" id="SM00260">
    <property type="entry name" value="CheW"/>
    <property type="match status" value="1"/>
</dbReference>
<dbReference type="Proteomes" id="UP000541426">
    <property type="component" value="Unassembled WGS sequence"/>
</dbReference>
<dbReference type="AlphaFoldDB" id="A0A7W6DST4"/>
<keyword evidence="3" id="KW-1185">Reference proteome</keyword>
<dbReference type="SUPFAM" id="SSF50341">
    <property type="entry name" value="CheW-like"/>
    <property type="match status" value="1"/>
</dbReference>
<sequence>MSAAQQIVTLGCGDDLFAVPVDRVQEILDLCPVSRLPHAPPHLLGVIDVRGDDVALADLRTILGLPSNPDTEATRIVVLLLNREGRRAVVALKADRVIEVTRLDEGTLSEVPEAALFSWDERLVSGIGRCNGRFVTMLDLDGMFQTVAAASAQVPGIGTLMTPASEGEEAA</sequence>
<reference evidence="2 3" key="1">
    <citation type="submission" date="2020-08" db="EMBL/GenBank/DDBJ databases">
        <title>Genomic Encyclopedia of Type Strains, Phase IV (KMG-IV): sequencing the most valuable type-strain genomes for metagenomic binning, comparative biology and taxonomic classification.</title>
        <authorList>
            <person name="Goeker M."/>
        </authorList>
    </citation>
    <scope>NUCLEOTIDE SEQUENCE [LARGE SCALE GENOMIC DNA]</scope>
    <source>
        <strain evidence="2 3">DSM 102235</strain>
    </source>
</reference>
<dbReference type="GO" id="GO:0005829">
    <property type="term" value="C:cytosol"/>
    <property type="evidence" value="ECO:0007669"/>
    <property type="project" value="TreeGrafter"/>
</dbReference>
<dbReference type="PANTHER" id="PTHR22617">
    <property type="entry name" value="CHEMOTAXIS SENSOR HISTIDINE KINASE-RELATED"/>
    <property type="match status" value="1"/>
</dbReference>